<dbReference type="Gene3D" id="2.30.30.940">
    <property type="match status" value="1"/>
</dbReference>
<organism evidence="4 5">
    <name type="scientific">Shewanella inventionis</name>
    <dbReference type="NCBI Taxonomy" id="1738770"/>
    <lineage>
        <taxon>Bacteria</taxon>
        <taxon>Pseudomonadati</taxon>
        <taxon>Pseudomonadota</taxon>
        <taxon>Gammaproteobacteria</taxon>
        <taxon>Alteromonadales</taxon>
        <taxon>Shewanellaceae</taxon>
        <taxon>Shewanella</taxon>
    </lineage>
</organism>
<keyword evidence="1" id="KW-0547">Nucleotide-binding</keyword>
<sequence length="463" mass="50950">MSSSIQKLIDKARFTGSTYSKINFAYAHKEIDSVTLFKGGVGYTDDYELERSIFNELIRLSSTSTSHQANSINYIASRELDSEQNKAILSAIQNPITIINGNAGSGKTRVIKELVNFLQNDINIDKSDIVLCSMLGVVANKLQVLTGLSSFTINRLLEYQDNGNGSYIPKKNASNPINCQYLIVDEATLISNDLALALLRALPIGVRIVLAGDVGQVLSIQPGAFFTSIVHSNAFGQIHLKSNYRNKSSNIERLALDIIAPNSVRDVVDSYSDSTVRVIQTISDQITLSKLQQAISRANSSGIKVAELQVLTPIHDGILGTRNLNQLVKSSTGSNSFKVILNKTNYRLGLFNGQIGKAVIVGDEVKVNIQGKTLTLNLVEFNERFDLAYALTPHRVQGAEFDLVIVVIPYQCVLIDANWLYSAMTRTKKSLVVIGDASLIERVEHRQRRTFLEVLLAGDKKTK</sequence>
<dbReference type="Gene3D" id="3.40.50.300">
    <property type="entry name" value="P-loop containing nucleotide triphosphate hydrolases"/>
    <property type="match status" value="2"/>
</dbReference>
<protein>
    <recommendedName>
        <fullName evidence="3">UvrD-like helicase C-terminal domain-containing protein</fullName>
    </recommendedName>
</protein>
<dbReference type="EMBL" id="BMII01000008">
    <property type="protein sequence ID" value="GGB52685.1"/>
    <property type="molecule type" value="Genomic_DNA"/>
</dbReference>
<evidence type="ECO:0000313" key="5">
    <source>
        <dbReference type="Proteomes" id="UP000617555"/>
    </source>
</evidence>
<dbReference type="PANTHER" id="PTHR43788:SF6">
    <property type="entry name" value="DNA HELICASE B"/>
    <property type="match status" value="1"/>
</dbReference>
<dbReference type="InterPro" id="IPR027417">
    <property type="entry name" value="P-loop_NTPase"/>
</dbReference>
<dbReference type="InterPro" id="IPR050534">
    <property type="entry name" value="Coronavir_polyprotein_1ab"/>
</dbReference>
<keyword evidence="2" id="KW-0067">ATP-binding</keyword>
<evidence type="ECO:0000256" key="2">
    <source>
        <dbReference type="ARBA" id="ARBA00022840"/>
    </source>
</evidence>
<comment type="caution">
    <text evidence="4">The sequence shown here is derived from an EMBL/GenBank/DDBJ whole genome shotgun (WGS) entry which is preliminary data.</text>
</comment>
<gene>
    <name evidence="4" type="ORF">GCM10011607_11490</name>
</gene>
<reference evidence="5" key="1">
    <citation type="journal article" date="2019" name="Int. J. Syst. Evol. Microbiol.">
        <title>The Global Catalogue of Microorganisms (GCM) 10K type strain sequencing project: providing services to taxonomists for standard genome sequencing and annotation.</title>
        <authorList>
            <consortium name="The Broad Institute Genomics Platform"/>
            <consortium name="The Broad Institute Genome Sequencing Center for Infectious Disease"/>
            <person name="Wu L."/>
            <person name="Ma J."/>
        </authorList>
    </citation>
    <scope>NUCLEOTIDE SEQUENCE [LARGE SCALE GENOMIC DNA]</scope>
    <source>
        <strain evidence="5">CGMCC 1.15339</strain>
    </source>
</reference>
<dbReference type="Pfam" id="PF13538">
    <property type="entry name" value="UvrD_C_2"/>
    <property type="match status" value="1"/>
</dbReference>
<dbReference type="RefSeq" id="WP_188737896.1">
    <property type="nucleotide sequence ID" value="NZ_BMII01000008.1"/>
</dbReference>
<keyword evidence="5" id="KW-1185">Reference proteome</keyword>
<name>A0ABQ1IYA7_9GAMM</name>
<dbReference type="PANTHER" id="PTHR43788">
    <property type="entry name" value="DNA2/NAM7 HELICASE FAMILY MEMBER"/>
    <property type="match status" value="1"/>
</dbReference>
<accession>A0ABQ1IYA7</accession>
<proteinExistence type="predicted"/>
<dbReference type="InterPro" id="IPR027785">
    <property type="entry name" value="UvrD-like_helicase_C"/>
</dbReference>
<feature type="domain" description="UvrD-like helicase C-terminal" evidence="3">
    <location>
        <begin position="387"/>
        <end position="434"/>
    </location>
</feature>
<evidence type="ECO:0000313" key="4">
    <source>
        <dbReference type="EMBL" id="GGB52685.1"/>
    </source>
</evidence>
<evidence type="ECO:0000256" key="1">
    <source>
        <dbReference type="ARBA" id="ARBA00022741"/>
    </source>
</evidence>
<dbReference type="SUPFAM" id="SSF52540">
    <property type="entry name" value="P-loop containing nucleoside triphosphate hydrolases"/>
    <property type="match status" value="1"/>
</dbReference>
<evidence type="ECO:0000259" key="3">
    <source>
        <dbReference type="Pfam" id="PF13538"/>
    </source>
</evidence>
<dbReference type="Pfam" id="PF13604">
    <property type="entry name" value="AAA_30"/>
    <property type="match status" value="1"/>
</dbReference>
<dbReference type="CDD" id="cd18809">
    <property type="entry name" value="SF1_C_RecD"/>
    <property type="match status" value="1"/>
</dbReference>
<dbReference type="Proteomes" id="UP000617555">
    <property type="component" value="Unassembled WGS sequence"/>
</dbReference>